<feature type="transmembrane region" description="Helical" evidence="10">
    <location>
        <begin position="145"/>
        <end position="166"/>
    </location>
</feature>
<evidence type="ECO:0000313" key="13">
    <source>
        <dbReference type="Proteomes" id="UP000886750"/>
    </source>
</evidence>
<feature type="transmembrane region" description="Helical" evidence="10">
    <location>
        <begin position="12"/>
        <end position="33"/>
    </location>
</feature>
<feature type="transmembrane region" description="Helical" evidence="10">
    <location>
        <begin position="173"/>
        <end position="194"/>
    </location>
</feature>
<protein>
    <recommendedName>
        <fullName evidence="11">Protein export membrane protein SecD/SecF C-terminal domain-containing protein</fullName>
    </recommendedName>
</protein>
<keyword evidence="8 10" id="KW-0472">Membrane</keyword>
<keyword evidence="5" id="KW-0653">Protein transport</keyword>
<comment type="subcellular location">
    <subcellularLocation>
        <location evidence="1">Cell membrane</location>
        <topology evidence="1">Multi-pass membrane protein</topology>
    </subcellularLocation>
</comment>
<evidence type="ECO:0000256" key="1">
    <source>
        <dbReference type="ARBA" id="ARBA00004651"/>
    </source>
</evidence>
<reference evidence="12" key="2">
    <citation type="submission" date="2021-04" db="EMBL/GenBank/DDBJ databases">
        <authorList>
            <person name="Gilroy R."/>
        </authorList>
    </citation>
    <scope>NUCLEOTIDE SEQUENCE</scope>
    <source>
        <strain evidence="12">1345</strain>
    </source>
</reference>
<dbReference type="AlphaFoldDB" id="A0A9D2CSQ6"/>
<dbReference type="InterPro" id="IPR048634">
    <property type="entry name" value="SecD_SecF_C"/>
</dbReference>
<keyword evidence="7" id="KW-0811">Translocation</keyword>
<dbReference type="GO" id="GO:0005886">
    <property type="term" value="C:plasma membrane"/>
    <property type="evidence" value="ECO:0007669"/>
    <property type="project" value="UniProtKB-SubCell"/>
</dbReference>
<dbReference type="SUPFAM" id="SSF82866">
    <property type="entry name" value="Multidrug efflux transporter AcrB transmembrane domain"/>
    <property type="match status" value="1"/>
</dbReference>
<reference evidence="12" key="1">
    <citation type="journal article" date="2021" name="PeerJ">
        <title>Extensive microbial diversity within the chicken gut microbiome revealed by metagenomics and culture.</title>
        <authorList>
            <person name="Gilroy R."/>
            <person name="Ravi A."/>
            <person name="Getino M."/>
            <person name="Pursley I."/>
            <person name="Horton D.L."/>
            <person name="Alikhan N.F."/>
            <person name="Baker D."/>
            <person name="Gharbi K."/>
            <person name="Hall N."/>
            <person name="Watson M."/>
            <person name="Adriaenssens E.M."/>
            <person name="Foster-Nyarko E."/>
            <person name="Jarju S."/>
            <person name="Secka A."/>
            <person name="Antonio M."/>
            <person name="Oren A."/>
            <person name="Chaudhuri R.R."/>
            <person name="La Ragione R."/>
            <person name="Hildebrand F."/>
            <person name="Pallen M.J."/>
        </authorList>
    </citation>
    <scope>NUCLEOTIDE SEQUENCE</scope>
    <source>
        <strain evidence="12">1345</strain>
    </source>
</reference>
<comment type="caution">
    <text evidence="12">The sequence shown here is derived from an EMBL/GenBank/DDBJ whole genome shotgun (WGS) entry which is preliminary data.</text>
</comment>
<accession>A0A9D2CSQ6</accession>
<feature type="transmembrane region" description="Helical" evidence="10">
    <location>
        <begin position="200"/>
        <end position="221"/>
    </location>
</feature>
<feature type="transmembrane region" description="Helical" evidence="10">
    <location>
        <begin position="253"/>
        <end position="276"/>
    </location>
</feature>
<keyword evidence="6 10" id="KW-1133">Transmembrane helix</keyword>
<name>A0A9D2CSQ6_9FIRM</name>
<evidence type="ECO:0000256" key="3">
    <source>
        <dbReference type="ARBA" id="ARBA00022475"/>
    </source>
</evidence>
<evidence type="ECO:0000256" key="9">
    <source>
        <dbReference type="SAM" id="MobiDB-lite"/>
    </source>
</evidence>
<evidence type="ECO:0000256" key="6">
    <source>
        <dbReference type="ARBA" id="ARBA00022989"/>
    </source>
</evidence>
<evidence type="ECO:0000256" key="10">
    <source>
        <dbReference type="SAM" id="Phobius"/>
    </source>
</evidence>
<sequence>MSKAVSKKNLFVCLAISLVILIVGAVIFGIFGFNADSTAADYDSIVITDTLYEFRDDNKDNNEREQLNALYESAIEDAGFTVVDTCGFDSSMGKIWEYRVTGEPSAQTFVADIQTAIDNSEIENTDNSIITVSYHEVATQPHYEFIWRTAVGGAVAVVLLFAYVAIRFKVGMGVTALIAAVHDVLLTLAVVALLRIPAGATLVGVAAFSLLLSAILNLIVFGRMRSDFRSDERKDLPAREGVALSVKDSRKNVFIVCILLAVLCLCLGVVGVIIGFDLTSVMLSALMAIVVSAYSSLLLSPAIYASIKERSDAKRAEKAKYNYASEKKREKEEKMAEKEAKAVERKAPAGESN</sequence>
<evidence type="ECO:0000256" key="5">
    <source>
        <dbReference type="ARBA" id="ARBA00022927"/>
    </source>
</evidence>
<dbReference type="Gene3D" id="1.20.1640.10">
    <property type="entry name" value="Multidrug efflux transporter AcrB transmembrane domain"/>
    <property type="match status" value="1"/>
</dbReference>
<feature type="region of interest" description="Disordered" evidence="9">
    <location>
        <begin position="325"/>
        <end position="353"/>
    </location>
</feature>
<evidence type="ECO:0000256" key="7">
    <source>
        <dbReference type="ARBA" id="ARBA00023010"/>
    </source>
</evidence>
<evidence type="ECO:0000256" key="2">
    <source>
        <dbReference type="ARBA" id="ARBA00022448"/>
    </source>
</evidence>
<feature type="transmembrane region" description="Helical" evidence="10">
    <location>
        <begin position="282"/>
        <end position="305"/>
    </location>
</feature>
<evidence type="ECO:0000256" key="8">
    <source>
        <dbReference type="ARBA" id="ARBA00023136"/>
    </source>
</evidence>
<feature type="domain" description="Protein export membrane protein SecD/SecF C-terminal" evidence="11">
    <location>
        <begin position="121"/>
        <end position="309"/>
    </location>
</feature>
<keyword evidence="3" id="KW-1003">Cell membrane</keyword>
<dbReference type="Pfam" id="PF02355">
    <property type="entry name" value="SecD_SecF_C"/>
    <property type="match status" value="1"/>
</dbReference>
<dbReference type="InterPro" id="IPR022813">
    <property type="entry name" value="SecD/SecF_arch_bac"/>
</dbReference>
<dbReference type="EMBL" id="DXCQ01000032">
    <property type="protein sequence ID" value="HIY96917.1"/>
    <property type="molecule type" value="Genomic_DNA"/>
</dbReference>
<dbReference type="Proteomes" id="UP000886750">
    <property type="component" value="Unassembled WGS sequence"/>
</dbReference>
<keyword evidence="2" id="KW-0813">Transport</keyword>
<dbReference type="PANTHER" id="PTHR30081">
    <property type="entry name" value="PROTEIN-EXPORT MEMBRANE PROTEIN SEC"/>
    <property type="match status" value="1"/>
</dbReference>
<keyword evidence="4 10" id="KW-0812">Transmembrane</keyword>
<evidence type="ECO:0000313" key="12">
    <source>
        <dbReference type="EMBL" id="HIY96917.1"/>
    </source>
</evidence>
<proteinExistence type="predicted"/>
<dbReference type="GO" id="GO:0015031">
    <property type="term" value="P:protein transport"/>
    <property type="evidence" value="ECO:0007669"/>
    <property type="project" value="UniProtKB-KW"/>
</dbReference>
<gene>
    <name evidence="12" type="ORF">H9729_04445</name>
</gene>
<evidence type="ECO:0000256" key="4">
    <source>
        <dbReference type="ARBA" id="ARBA00022692"/>
    </source>
</evidence>
<evidence type="ECO:0000259" key="11">
    <source>
        <dbReference type="Pfam" id="PF02355"/>
    </source>
</evidence>
<organism evidence="12 13">
    <name type="scientific">Candidatus Borkfalkia excrementigallinarum</name>
    <dbReference type="NCBI Taxonomy" id="2838506"/>
    <lineage>
        <taxon>Bacteria</taxon>
        <taxon>Bacillati</taxon>
        <taxon>Bacillota</taxon>
        <taxon>Clostridia</taxon>
        <taxon>Christensenellales</taxon>
        <taxon>Christensenellaceae</taxon>
        <taxon>Candidatus Borkfalkia</taxon>
    </lineage>
</organism>